<keyword evidence="15" id="KW-1185">Reference proteome</keyword>
<sequence length="323" mass="34586">MLPGEERPATQVAPQPSPTLTGQLDAYLAHLTVERGVAANTLASYRRDLLRYMEHLTDVHVGDLADVHEHHISDFAASLRRGDPERNRPALAASSAARALIAVRGLHRFAAAEGQTPVDVARTVKPPAPGRRLPKALTVDQVTAILEAAAPEADAPRDLRDRALLELLYSTGARISEAVGLDVDDLDTESRTVLLRGKGGKQRLVPVGRPALGALDAYLVRGRPTLATGRTAAVFLNARGGRLSRQSAWKVLQTAAERAGVDVGVSPHTLRHSFATHLLDGGADVRVVQELLGHASVTTTQIYTLVTAGALREVWAQAHPRAR</sequence>
<evidence type="ECO:0000256" key="8">
    <source>
        <dbReference type="ARBA" id="ARBA00023125"/>
    </source>
</evidence>
<protein>
    <recommendedName>
        <fullName evidence="3 11">Tyrosine recombinase XerD</fullName>
    </recommendedName>
</protein>
<dbReference type="HAMAP" id="MF_01808">
    <property type="entry name" value="Recomb_XerC_XerD"/>
    <property type="match status" value="1"/>
</dbReference>
<dbReference type="CDD" id="cd00798">
    <property type="entry name" value="INT_XerDC_C"/>
    <property type="match status" value="1"/>
</dbReference>
<reference evidence="14 15" key="1">
    <citation type="submission" date="2018-06" db="EMBL/GenBank/DDBJ databases">
        <authorList>
            <consortium name="Pathogen Informatics"/>
            <person name="Doyle S."/>
        </authorList>
    </citation>
    <scope>NUCLEOTIDE SEQUENCE [LARGE SCALE GENOMIC DNA]</scope>
    <source>
        <strain evidence="14 15">NCTC13296</strain>
    </source>
</reference>
<accession>A0A379LWE3</accession>
<comment type="similarity">
    <text evidence="2 11">Belongs to the 'phage' integrase family. XerD subfamily.</text>
</comment>
<dbReference type="PROSITE" id="PS51900">
    <property type="entry name" value="CB"/>
    <property type="match status" value="1"/>
</dbReference>
<dbReference type="InterPro" id="IPR044068">
    <property type="entry name" value="CB"/>
</dbReference>
<evidence type="ECO:0000313" key="15">
    <source>
        <dbReference type="Proteomes" id="UP000254569"/>
    </source>
</evidence>
<evidence type="ECO:0000256" key="2">
    <source>
        <dbReference type="ARBA" id="ARBA00010450"/>
    </source>
</evidence>
<dbReference type="EMBL" id="UGVI01000001">
    <property type="protein sequence ID" value="SUE14212.1"/>
    <property type="molecule type" value="Genomic_DNA"/>
</dbReference>
<dbReference type="InterPro" id="IPR004107">
    <property type="entry name" value="Integrase_SAM-like_N"/>
</dbReference>
<keyword evidence="6 11" id="KW-0159">Chromosome partition</keyword>
<keyword evidence="9 11" id="KW-0233">DNA recombination</keyword>
<dbReference type="HAMAP" id="MF_01807">
    <property type="entry name" value="Recomb_XerD"/>
    <property type="match status" value="1"/>
</dbReference>
<dbReference type="InterPro" id="IPR013762">
    <property type="entry name" value="Integrase-like_cat_sf"/>
</dbReference>
<evidence type="ECO:0000313" key="14">
    <source>
        <dbReference type="EMBL" id="SUE14212.1"/>
    </source>
</evidence>
<evidence type="ECO:0000256" key="6">
    <source>
        <dbReference type="ARBA" id="ARBA00022829"/>
    </source>
</evidence>
<evidence type="ECO:0000256" key="9">
    <source>
        <dbReference type="ARBA" id="ARBA00023172"/>
    </source>
</evidence>
<dbReference type="RefSeq" id="WP_064065444.1">
    <property type="nucleotide sequence ID" value="NZ_CP101467.1"/>
</dbReference>
<dbReference type="InterPro" id="IPR050090">
    <property type="entry name" value="Tyrosine_recombinase_XerCD"/>
</dbReference>
<dbReference type="SUPFAM" id="SSF47823">
    <property type="entry name" value="lambda integrase-like, N-terminal domain"/>
    <property type="match status" value="1"/>
</dbReference>
<organism evidence="14 15">
    <name type="scientific">Rhodococcus gordoniae</name>
    <dbReference type="NCBI Taxonomy" id="223392"/>
    <lineage>
        <taxon>Bacteria</taxon>
        <taxon>Bacillati</taxon>
        <taxon>Actinomycetota</taxon>
        <taxon>Actinomycetes</taxon>
        <taxon>Mycobacteriales</taxon>
        <taxon>Nocardiaceae</taxon>
        <taxon>Rhodococcus</taxon>
    </lineage>
</organism>
<evidence type="ECO:0000256" key="1">
    <source>
        <dbReference type="ARBA" id="ARBA00004496"/>
    </source>
</evidence>
<dbReference type="InterPro" id="IPR011010">
    <property type="entry name" value="DNA_brk_join_enz"/>
</dbReference>
<dbReference type="InterPro" id="IPR010998">
    <property type="entry name" value="Integrase_recombinase_N"/>
</dbReference>
<dbReference type="SUPFAM" id="SSF56349">
    <property type="entry name" value="DNA breaking-rejoining enzymes"/>
    <property type="match status" value="1"/>
</dbReference>
<comment type="function">
    <text evidence="11">Site-specific tyrosine recombinase, which acts by catalyzing the cutting and rejoining of the recombining DNA molecules. The XerC-XerD complex is essential to convert dimers of the bacterial chromosome into monomers to permit their segregation at cell division. It also contributes to the segregational stability of plasmids.</text>
</comment>
<feature type="active site" description="O-(3'-phospho-DNA)-tyrosine intermediate" evidence="11">
    <location>
        <position position="303"/>
    </location>
</feature>
<dbReference type="GO" id="GO:0007059">
    <property type="term" value="P:chromosome segregation"/>
    <property type="evidence" value="ECO:0007669"/>
    <property type="project" value="UniProtKB-UniRule"/>
</dbReference>
<evidence type="ECO:0000256" key="7">
    <source>
        <dbReference type="ARBA" id="ARBA00022908"/>
    </source>
</evidence>
<dbReference type="OrthoDB" id="9801717at2"/>
<dbReference type="PANTHER" id="PTHR30349">
    <property type="entry name" value="PHAGE INTEGRASE-RELATED"/>
    <property type="match status" value="1"/>
</dbReference>
<dbReference type="Pfam" id="PF00589">
    <property type="entry name" value="Phage_integrase"/>
    <property type="match status" value="1"/>
</dbReference>
<dbReference type="GO" id="GO:0003677">
    <property type="term" value="F:DNA binding"/>
    <property type="evidence" value="ECO:0007669"/>
    <property type="project" value="UniProtKB-UniRule"/>
</dbReference>
<keyword evidence="4 11" id="KW-0963">Cytoplasm</keyword>
<feature type="active site" evidence="11">
    <location>
        <position position="174"/>
    </location>
</feature>
<dbReference type="AlphaFoldDB" id="A0A379LWE3"/>
<keyword evidence="5 11" id="KW-0132">Cell division</keyword>
<dbReference type="PROSITE" id="PS51898">
    <property type="entry name" value="TYR_RECOMBINASE"/>
    <property type="match status" value="1"/>
</dbReference>
<keyword evidence="8 11" id="KW-0238">DNA-binding</keyword>
<dbReference type="PANTHER" id="PTHR30349:SF81">
    <property type="entry name" value="TYROSINE RECOMBINASE XERC"/>
    <property type="match status" value="1"/>
</dbReference>
<feature type="domain" description="Core-binding (CB)" evidence="13">
    <location>
        <begin position="18"/>
        <end position="111"/>
    </location>
</feature>
<dbReference type="InterPro" id="IPR011932">
    <property type="entry name" value="Recomb_XerD"/>
</dbReference>
<feature type="active site" evidence="11">
    <location>
        <position position="271"/>
    </location>
</feature>
<evidence type="ECO:0000259" key="13">
    <source>
        <dbReference type="PROSITE" id="PS51900"/>
    </source>
</evidence>
<dbReference type="Gene3D" id="1.10.443.10">
    <property type="entry name" value="Intergrase catalytic core"/>
    <property type="match status" value="1"/>
</dbReference>
<comment type="subunit">
    <text evidence="11">Forms a cyclic heterotetrameric complex composed of two molecules of XerC and two molecules of XerD.</text>
</comment>
<dbReference type="InterPro" id="IPR023009">
    <property type="entry name" value="Tyrosine_recombinase_XerC/XerD"/>
</dbReference>
<keyword evidence="7 11" id="KW-0229">DNA integration</keyword>
<feature type="domain" description="Tyr recombinase" evidence="12">
    <location>
        <begin position="132"/>
        <end position="316"/>
    </location>
</feature>
<dbReference type="Pfam" id="PF02899">
    <property type="entry name" value="Phage_int_SAM_1"/>
    <property type="match status" value="1"/>
</dbReference>
<gene>
    <name evidence="14" type="primary">xerD_2</name>
    <name evidence="11" type="synonym">xerD</name>
    <name evidence="14" type="ORF">NCTC13296_01046</name>
</gene>
<feature type="active site" evidence="11">
    <location>
        <position position="268"/>
    </location>
</feature>
<dbReference type="Gene3D" id="1.10.150.130">
    <property type="match status" value="1"/>
</dbReference>
<feature type="active site" evidence="11">
    <location>
        <position position="198"/>
    </location>
</feature>
<dbReference type="GO" id="GO:0009037">
    <property type="term" value="F:tyrosine-based site-specific recombinase activity"/>
    <property type="evidence" value="ECO:0007669"/>
    <property type="project" value="UniProtKB-UniRule"/>
</dbReference>
<comment type="subcellular location">
    <subcellularLocation>
        <location evidence="1 11">Cytoplasm</location>
    </subcellularLocation>
</comment>
<dbReference type="Proteomes" id="UP000254569">
    <property type="component" value="Unassembled WGS sequence"/>
</dbReference>
<evidence type="ECO:0000256" key="4">
    <source>
        <dbReference type="ARBA" id="ARBA00022490"/>
    </source>
</evidence>
<dbReference type="GO" id="GO:0006313">
    <property type="term" value="P:DNA transposition"/>
    <property type="evidence" value="ECO:0007669"/>
    <property type="project" value="UniProtKB-UniRule"/>
</dbReference>
<dbReference type="InterPro" id="IPR002104">
    <property type="entry name" value="Integrase_catalytic"/>
</dbReference>
<keyword evidence="10 11" id="KW-0131">Cell cycle</keyword>
<dbReference type="GO" id="GO:0051301">
    <property type="term" value="P:cell division"/>
    <property type="evidence" value="ECO:0007669"/>
    <property type="project" value="UniProtKB-KW"/>
</dbReference>
<dbReference type="GO" id="GO:0005737">
    <property type="term" value="C:cytoplasm"/>
    <property type="evidence" value="ECO:0007669"/>
    <property type="project" value="UniProtKB-SubCell"/>
</dbReference>
<feature type="active site" evidence="11">
    <location>
        <position position="294"/>
    </location>
</feature>
<evidence type="ECO:0000256" key="10">
    <source>
        <dbReference type="ARBA" id="ARBA00023306"/>
    </source>
</evidence>
<evidence type="ECO:0000256" key="11">
    <source>
        <dbReference type="HAMAP-Rule" id="MF_01807"/>
    </source>
</evidence>
<dbReference type="NCBIfam" id="NF001399">
    <property type="entry name" value="PRK00283.1"/>
    <property type="match status" value="1"/>
</dbReference>
<evidence type="ECO:0000256" key="5">
    <source>
        <dbReference type="ARBA" id="ARBA00022618"/>
    </source>
</evidence>
<evidence type="ECO:0000256" key="3">
    <source>
        <dbReference type="ARBA" id="ARBA00015810"/>
    </source>
</evidence>
<proteinExistence type="inferred from homology"/>
<name>A0A379LWE3_9NOCA</name>
<dbReference type="NCBIfam" id="TIGR02225">
    <property type="entry name" value="recomb_XerD"/>
    <property type="match status" value="1"/>
</dbReference>
<evidence type="ECO:0000259" key="12">
    <source>
        <dbReference type="PROSITE" id="PS51898"/>
    </source>
</evidence>